<evidence type="ECO:0000256" key="1">
    <source>
        <dbReference type="ARBA" id="ARBA00022490"/>
    </source>
</evidence>
<feature type="domain" description="Mur ligase C-terminal" evidence="13">
    <location>
        <begin position="319"/>
        <end position="444"/>
    </location>
</feature>
<keyword evidence="9 10" id="KW-0961">Cell wall biogenesis/degradation</keyword>
<evidence type="ECO:0000256" key="3">
    <source>
        <dbReference type="ARBA" id="ARBA00022618"/>
    </source>
</evidence>
<comment type="pathway">
    <text evidence="10 11">Cell wall biogenesis; peptidoglycan biosynthesis.</text>
</comment>
<dbReference type="HAMAP" id="MF_02019">
    <property type="entry name" value="MurF"/>
    <property type="match status" value="1"/>
</dbReference>
<comment type="caution">
    <text evidence="15">The sequence shown here is derived from an EMBL/GenBank/DDBJ whole genome shotgun (WGS) entry which is preliminary data.</text>
</comment>
<evidence type="ECO:0000259" key="13">
    <source>
        <dbReference type="Pfam" id="PF02875"/>
    </source>
</evidence>
<dbReference type="InterPro" id="IPR005863">
    <property type="entry name" value="UDP-N-AcMur_synth"/>
</dbReference>
<comment type="subcellular location">
    <subcellularLocation>
        <location evidence="10 11">Cytoplasm</location>
    </subcellularLocation>
</comment>
<feature type="binding site" evidence="10">
    <location>
        <begin position="113"/>
        <end position="119"/>
    </location>
    <ligand>
        <name>ATP</name>
        <dbReference type="ChEBI" id="CHEBI:30616"/>
    </ligand>
</feature>
<comment type="catalytic activity">
    <reaction evidence="10 11">
        <text>D-alanyl-D-alanine + UDP-N-acetyl-alpha-D-muramoyl-L-alanyl-gamma-D-glutamyl-meso-2,6-diaminopimelate + ATP = UDP-N-acetyl-alpha-D-muramoyl-L-alanyl-gamma-D-glutamyl-meso-2,6-diaminopimeloyl-D-alanyl-D-alanine + ADP + phosphate + H(+)</text>
        <dbReference type="Rhea" id="RHEA:28374"/>
        <dbReference type="ChEBI" id="CHEBI:15378"/>
        <dbReference type="ChEBI" id="CHEBI:30616"/>
        <dbReference type="ChEBI" id="CHEBI:43474"/>
        <dbReference type="ChEBI" id="CHEBI:57822"/>
        <dbReference type="ChEBI" id="CHEBI:61386"/>
        <dbReference type="ChEBI" id="CHEBI:83905"/>
        <dbReference type="ChEBI" id="CHEBI:456216"/>
        <dbReference type="EC" id="6.3.2.10"/>
    </reaction>
</comment>
<keyword evidence="16" id="KW-1185">Reference proteome</keyword>
<evidence type="ECO:0000256" key="11">
    <source>
        <dbReference type="RuleBase" id="RU004136"/>
    </source>
</evidence>
<dbReference type="GO" id="GO:0047480">
    <property type="term" value="F:UDP-N-acetylmuramoyl-tripeptide-D-alanyl-D-alanine ligase activity"/>
    <property type="evidence" value="ECO:0007669"/>
    <property type="project" value="UniProtKB-EC"/>
</dbReference>
<evidence type="ECO:0000256" key="8">
    <source>
        <dbReference type="ARBA" id="ARBA00023306"/>
    </source>
</evidence>
<dbReference type="InterPro" id="IPR036565">
    <property type="entry name" value="Mur-like_cat_sf"/>
</dbReference>
<keyword evidence="3 10" id="KW-0132">Cell division</keyword>
<dbReference type="Pfam" id="PF01225">
    <property type="entry name" value="Mur_ligase"/>
    <property type="match status" value="1"/>
</dbReference>
<keyword evidence="7 10" id="KW-0573">Peptidoglycan synthesis</keyword>
<dbReference type="InterPro" id="IPR036615">
    <property type="entry name" value="Mur_ligase_C_dom_sf"/>
</dbReference>
<sequence>MIPITVREFAKIVHATAVTGDDNNRAVTVSGVQVDTRKIQPGDAFVAFEGAQTDGHLFVNNAFDCGASVAIVGKPVKTDGGCVIQVEAPLTAIQALAKHERSTFTGPVVGVTGSNGKTTTKQMVAAVLGGAKSCLYTQGNFNNELGLPLTILQRTPAHRAMVLEMGMRGFGQIASLCDIAQPNIGIITNIGQSHIELLGSQAGIAKAKAELLAALPASGCAILNQDDDFLVQVAEQTKAPVIWYGLQSDADVHARDITWTKEGMRFTAVVFGQTQQMFLPTYGHHNILNALAATAVGHATDIPLPQISERLAALEELSGRLNILQGKDQTTIIDDCYNASPLSVTASLNVLAELAPENQRIAILGDMFELGWFAEQGHRQVGEHAAQVGVSRLMAVGDDARWIAEAARTGGVKDVIHAPTVETAISQLAAWIEPQTTVLVKASRGMHLERIVAALTTSEVGTAEK</sequence>
<dbReference type="SUPFAM" id="SSF63418">
    <property type="entry name" value="MurE/MurF N-terminal domain"/>
    <property type="match status" value="1"/>
</dbReference>
<comment type="similarity">
    <text evidence="10">Belongs to the MurCDEF family. MurF subfamily.</text>
</comment>
<evidence type="ECO:0000256" key="7">
    <source>
        <dbReference type="ARBA" id="ARBA00022984"/>
    </source>
</evidence>
<evidence type="ECO:0000259" key="14">
    <source>
        <dbReference type="Pfam" id="PF08245"/>
    </source>
</evidence>
<dbReference type="InterPro" id="IPR013221">
    <property type="entry name" value="Mur_ligase_cen"/>
</dbReference>
<dbReference type="SUPFAM" id="SSF53244">
    <property type="entry name" value="MurD-like peptide ligases, peptide-binding domain"/>
    <property type="match status" value="1"/>
</dbReference>
<evidence type="ECO:0000256" key="2">
    <source>
        <dbReference type="ARBA" id="ARBA00022598"/>
    </source>
</evidence>
<feature type="domain" description="Mur ligase central" evidence="14">
    <location>
        <begin position="111"/>
        <end position="296"/>
    </location>
</feature>
<dbReference type="EMBL" id="JBHUCX010000020">
    <property type="protein sequence ID" value="MFD1674447.1"/>
    <property type="molecule type" value="Genomic_DNA"/>
</dbReference>
<keyword evidence="4 10" id="KW-0547">Nucleotide-binding</keyword>
<dbReference type="Pfam" id="PF02875">
    <property type="entry name" value="Mur_ligase_C"/>
    <property type="match status" value="1"/>
</dbReference>
<dbReference type="EC" id="6.3.2.10" evidence="10 11"/>
<comment type="function">
    <text evidence="10 11">Involved in cell wall formation. Catalyzes the final step in the synthesis of UDP-N-acetylmuramoyl-pentapeptide, the precursor of murein.</text>
</comment>
<keyword evidence="1 10" id="KW-0963">Cytoplasm</keyword>
<accession>A0ABW4JDS0</accession>
<keyword evidence="8 10" id="KW-0131">Cell cycle</keyword>
<dbReference type="Gene3D" id="3.40.1190.10">
    <property type="entry name" value="Mur-like, catalytic domain"/>
    <property type="match status" value="1"/>
</dbReference>
<evidence type="ECO:0000256" key="6">
    <source>
        <dbReference type="ARBA" id="ARBA00022960"/>
    </source>
</evidence>
<dbReference type="SUPFAM" id="SSF53623">
    <property type="entry name" value="MurD-like peptide ligases, catalytic domain"/>
    <property type="match status" value="1"/>
</dbReference>
<dbReference type="RefSeq" id="WP_377942314.1">
    <property type="nucleotide sequence ID" value="NZ_JBHUCX010000020.1"/>
</dbReference>
<gene>
    <name evidence="10 15" type="primary">murF</name>
    <name evidence="15" type="ORF">ACFSB2_06970</name>
</gene>
<dbReference type="PANTHER" id="PTHR43024:SF1">
    <property type="entry name" value="UDP-N-ACETYLMURAMOYL-TRIPEPTIDE--D-ALANYL-D-ALANINE LIGASE"/>
    <property type="match status" value="1"/>
</dbReference>
<dbReference type="Gene3D" id="3.90.190.20">
    <property type="entry name" value="Mur ligase, C-terminal domain"/>
    <property type="match status" value="1"/>
</dbReference>
<evidence type="ECO:0000256" key="4">
    <source>
        <dbReference type="ARBA" id="ARBA00022741"/>
    </source>
</evidence>
<dbReference type="Gene3D" id="3.40.1390.10">
    <property type="entry name" value="MurE/MurF, N-terminal domain"/>
    <property type="match status" value="1"/>
</dbReference>
<name>A0ABW4JDS0_9BACL</name>
<organism evidence="15 16">
    <name type="scientific">Alicyclobacillus fodiniaquatilis</name>
    <dbReference type="NCBI Taxonomy" id="1661150"/>
    <lineage>
        <taxon>Bacteria</taxon>
        <taxon>Bacillati</taxon>
        <taxon>Bacillota</taxon>
        <taxon>Bacilli</taxon>
        <taxon>Bacillales</taxon>
        <taxon>Alicyclobacillaceae</taxon>
        <taxon>Alicyclobacillus</taxon>
    </lineage>
</organism>
<keyword evidence="6 10" id="KW-0133">Cell shape</keyword>
<dbReference type="NCBIfam" id="TIGR01143">
    <property type="entry name" value="murF"/>
    <property type="match status" value="1"/>
</dbReference>
<evidence type="ECO:0000256" key="10">
    <source>
        <dbReference type="HAMAP-Rule" id="MF_02019"/>
    </source>
</evidence>
<evidence type="ECO:0000256" key="9">
    <source>
        <dbReference type="ARBA" id="ARBA00023316"/>
    </source>
</evidence>
<evidence type="ECO:0000313" key="16">
    <source>
        <dbReference type="Proteomes" id="UP001597079"/>
    </source>
</evidence>
<dbReference type="PANTHER" id="PTHR43024">
    <property type="entry name" value="UDP-N-ACETYLMURAMOYL-TRIPEPTIDE--D-ALANYL-D-ALANINE LIGASE"/>
    <property type="match status" value="1"/>
</dbReference>
<dbReference type="Proteomes" id="UP001597079">
    <property type="component" value="Unassembled WGS sequence"/>
</dbReference>
<evidence type="ECO:0000256" key="5">
    <source>
        <dbReference type="ARBA" id="ARBA00022840"/>
    </source>
</evidence>
<evidence type="ECO:0000313" key="15">
    <source>
        <dbReference type="EMBL" id="MFD1674447.1"/>
    </source>
</evidence>
<protein>
    <recommendedName>
        <fullName evidence="10 11">UDP-N-acetylmuramoyl-tripeptide--D-alanyl-D-alanine ligase</fullName>
        <ecNumber evidence="10 11">6.3.2.10</ecNumber>
    </recommendedName>
    <alternativeName>
        <fullName evidence="10">D-alanyl-D-alanine-adding enzyme</fullName>
    </alternativeName>
</protein>
<reference evidence="16" key="1">
    <citation type="journal article" date="2019" name="Int. J. Syst. Evol. Microbiol.">
        <title>The Global Catalogue of Microorganisms (GCM) 10K type strain sequencing project: providing services to taxonomists for standard genome sequencing and annotation.</title>
        <authorList>
            <consortium name="The Broad Institute Genomics Platform"/>
            <consortium name="The Broad Institute Genome Sequencing Center for Infectious Disease"/>
            <person name="Wu L."/>
            <person name="Ma J."/>
        </authorList>
    </citation>
    <scope>NUCLEOTIDE SEQUENCE [LARGE SCALE GENOMIC DNA]</scope>
    <source>
        <strain evidence="16">CGMCC 1.12286</strain>
    </source>
</reference>
<proteinExistence type="inferred from homology"/>
<keyword evidence="2 10" id="KW-0436">Ligase</keyword>
<dbReference type="Pfam" id="PF08245">
    <property type="entry name" value="Mur_ligase_M"/>
    <property type="match status" value="1"/>
</dbReference>
<dbReference type="InterPro" id="IPR000713">
    <property type="entry name" value="Mur_ligase_N"/>
</dbReference>
<dbReference type="InterPro" id="IPR004101">
    <property type="entry name" value="Mur_ligase_C"/>
</dbReference>
<keyword evidence="5 10" id="KW-0067">ATP-binding</keyword>
<dbReference type="InterPro" id="IPR051046">
    <property type="entry name" value="MurCDEF_CellWall_CoF430Synth"/>
</dbReference>
<feature type="domain" description="Mur ligase N-terminal catalytic" evidence="12">
    <location>
        <begin position="29"/>
        <end position="84"/>
    </location>
</feature>
<dbReference type="InterPro" id="IPR035911">
    <property type="entry name" value="MurE/MurF_N"/>
</dbReference>
<evidence type="ECO:0000259" key="12">
    <source>
        <dbReference type="Pfam" id="PF01225"/>
    </source>
</evidence>